<protein>
    <recommendedName>
        <fullName evidence="4">AsmA-like C-terminal domain-containing protein</fullName>
    </recommendedName>
</protein>
<reference evidence="2" key="1">
    <citation type="journal article" name="DNA Res.">
        <title>The physiological potential of anammox bacteria as revealed by their core genome structure.</title>
        <authorList>
            <person name="Okubo T."/>
            <person name="Toyoda A."/>
            <person name="Fukuhara K."/>
            <person name="Uchiyama I."/>
            <person name="Harigaya Y."/>
            <person name="Kuroiwa M."/>
            <person name="Suzuki T."/>
            <person name="Murakami Y."/>
            <person name="Suwa Y."/>
            <person name="Takami H."/>
        </authorList>
    </citation>
    <scope>NUCLEOTIDE SEQUENCE</scope>
    <source>
        <strain evidence="2">317325-3</strain>
    </source>
</reference>
<dbReference type="PANTHER" id="PTHR30441:SF8">
    <property type="entry name" value="DUF748 DOMAIN-CONTAINING PROTEIN"/>
    <property type="match status" value="1"/>
</dbReference>
<evidence type="ECO:0008006" key="4">
    <source>
        <dbReference type="Google" id="ProtNLM"/>
    </source>
</evidence>
<name>A0A809S4W7_9PROT</name>
<dbReference type="AlphaFoldDB" id="A0A809S4W7"/>
<evidence type="ECO:0000313" key="3">
    <source>
        <dbReference type="Proteomes" id="UP000662914"/>
    </source>
</evidence>
<keyword evidence="1" id="KW-0812">Transmembrane</keyword>
<sequence>MDKSTVFVKTQEGEEAMRQRTRLVQRNLRNILIMVDGQADVGDLAKRFGDEATTQAALRELLAGGFIAEQSGQLDFTTAPAAKANQPDEVPVLTSRIPAPVQAEPAAPEPAVEEIHLISPEYESLPPPPLQTAARSIPATAPVTVPGWLDRMKALFAGRSNKRDVPAKKAGKDEQAEFADVEWGPDLAPARRGTQANWPMLGLSAAAGIAVLLGLTLSLYPYGRHLPDIERNAAAMLQEPVKIGDIGFSFLPRPHIALRNIVAGNEAQLRIASVRATPDFLSLLGERKVFHDVVFAGIDVKESALAKLARAAAGNPPVKFRHIAIEGLSLVAGDARLGGIGGEVKMSPAGTMEAILLHDQDNALKMELRPKGEAFQFVASGSNWKPPFAPNLVCQSVDAAGELRAGALNLDKLETRAYEGLVEGKASLAWSSGPEFNGDLEIKHINSGKLLAALGSGLSAEGELSGRLKLAAKADSLGKLADAVRAEGSFEMKRGIAKGLDLGEAVRKTGRDPTRGGETKFEQLSGTVQVDAQEARLGNLRLASGLMTAVGNLGVGRNGQLNGLLNVDLKSSAATLRVALAVGGTSKDPMLTPSRR</sequence>
<dbReference type="EMBL" id="AP021857">
    <property type="protein sequence ID" value="BBO20821.1"/>
    <property type="molecule type" value="Genomic_DNA"/>
</dbReference>
<dbReference type="Proteomes" id="UP000662914">
    <property type="component" value="Chromosome"/>
</dbReference>
<dbReference type="PANTHER" id="PTHR30441">
    <property type="entry name" value="DUF748 DOMAIN-CONTAINING PROTEIN"/>
    <property type="match status" value="1"/>
</dbReference>
<evidence type="ECO:0000256" key="1">
    <source>
        <dbReference type="SAM" id="Phobius"/>
    </source>
</evidence>
<organism evidence="2 3">
    <name type="scientific">Candidatus Desulfobacillus denitrificans</name>
    <dbReference type="NCBI Taxonomy" id="2608985"/>
    <lineage>
        <taxon>Bacteria</taxon>
        <taxon>Pseudomonadati</taxon>
        <taxon>Pseudomonadota</taxon>
        <taxon>Betaproteobacteria</taxon>
        <taxon>Candidatus Desulfobacillus</taxon>
    </lineage>
</organism>
<gene>
    <name evidence="2" type="ORF">DSYM_15200</name>
</gene>
<evidence type="ECO:0000313" key="2">
    <source>
        <dbReference type="EMBL" id="BBO20821.1"/>
    </source>
</evidence>
<dbReference type="InterPro" id="IPR052894">
    <property type="entry name" value="AsmA-related"/>
</dbReference>
<dbReference type="KEGG" id="ddz:DSYM_15200"/>
<dbReference type="GO" id="GO:0090313">
    <property type="term" value="P:regulation of protein targeting to membrane"/>
    <property type="evidence" value="ECO:0007669"/>
    <property type="project" value="TreeGrafter"/>
</dbReference>
<dbReference type="GO" id="GO:0005886">
    <property type="term" value="C:plasma membrane"/>
    <property type="evidence" value="ECO:0007669"/>
    <property type="project" value="TreeGrafter"/>
</dbReference>
<feature type="transmembrane region" description="Helical" evidence="1">
    <location>
        <begin position="201"/>
        <end position="222"/>
    </location>
</feature>
<accession>A0A809S4W7</accession>
<proteinExistence type="predicted"/>
<keyword evidence="1" id="KW-1133">Transmembrane helix</keyword>
<keyword evidence="1" id="KW-0472">Membrane</keyword>